<keyword evidence="2" id="KW-1185">Reference proteome</keyword>
<name>A0AAD8CDZ0_ACIOX</name>
<dbReference type="Proteomes" id="UP001230051">
    <property type="component" value="Unassembled WGS sequence"/>
</dbReference>
<comment type="caution">
    <text evidence="1">The sequence shown here is derived from an EMBL/GenBank/DDBJ whole genome shotgun (WGS) entry which is preliminary data.</text>
</comment>
<evidence type="ECO:0000313" key="1">
    <source>
        <dbReference type="EMBL" id="KAK1141453.1"/>
    </source>
</evidence>
<evidence type="ECO:0000313" key="2">
    <source>
        <dbReference type="Proteomes" id="UP001230051"/>
    </source>
</evidence>
<reference evidence="1" key="1">
    <citation type="submission" date="2022-02" db="EMBL/GenBank/DDBJ databases">
        <title>Atlantic sturgeon de novo genome assembly.</title>
        <authorList>
            <person name="Stock M."/>
            <person name="Klopp C."/>
            <person name="Guiguen Y."/>
            <person name="Cabau C."/>
            <person name="Parinello H."/>
            <person name="Santidrian Yebra-Pimentel E."/>
            <person name="Kuhl H."/>
            <person name="Dirks R.P."/>
            <person name="Guessner J."/>
            <person name="Wuertz S."/>
            <person name="Du K."/>
            <person name="Schartl M."/>
        </authorList>
    </citation>
    <scope>NUCLEOTIDE SEQUENCE</scope>
    <source>
        <strain evidence="1">STURGEONOMICS-FGT-2020</strain>
        <tissue evidence="1">Whole blood</tissue>
    </source>
</reference>
<protein>
    <submittedName>
        <fullName evidence="1">Uncharacterized protein</fullName>
    </submittedName>
</protein>
<proteinExistence type="predicted"/>
<organism evidence="1 2">
    <name type="scientific">Acipenser oxyrinchus oxyrinchus</name>
    <dbReference type="NCBI Taxonomy" id="40147"/>
    <lineage>
        <taxon>Eukaryota</taxon>
        <taxon>Metazoa</taxon>
        <taxon>Chordata</taxon>
        <taxon>Craniata</taxon>
        <taxon>Vertebrata</taxon>
        <taxon>Euteleostomi</taxon>
        <taxon>Actinopterygii</taxon>
        <taxon>Chondrostei</taxon>
        <taxon>Acipenseriformes</taxon>
        <taxon>Acipenseridae</taxon>
        <taxon>Acipenser</taxon>
    </lineage>
</organism>
<gene>
    <name evidence="1" type="ORF">AOXY_G37139</name>
</gene>
<sequence>MCWGVLSCLELRERCLNLQIPLTIPEDCLILVKAKEQRWSLFTLNRRRFRNWYLSALNRRCLHWSLST</sequence>
<accession>A0AAD8CDZ0</accession>
<dbReference type="EMBL" id="JAGXEW010000314">
    <property type="protein sequence ID" value="KAK1141453.1"/>
    <property type="molecule type" value="Genomic_DNA"/>
</dbReference>
<dbReference type="AlphaFoldDB" id="A0AAD8CDZ0"/>